<feature type="binding site" evidence="6">
    <location>
        <position position="154"/>
    </location>
    <ligand>
        <name>FMN</name>
        <dbReference type="ChEBI" id="CHEBI:58210"/>
    </ligand>
</feature>
<gene>
    <name evidence="9" type="ORF">DDT56_17140</name>
</gene>
<feature type="region of interest" description="Disordered" evidence="7">
    <location>
        <begin position="437"/>
        <end position="459"/>
    </location>
</feature>
<accession>A0A2U1TT89</accession>
<evidence type="ECO:0000256" key="4">
    <source>
        <dbReference type="ARBA" id="ARBA00023033"/>
    </source>
</evidence>
<evidence type="ECO:0000256" key="5">
    <source>
        <dbReference type="ARBA" id="ARBA00033748"/>
    </source>
</evidence>
<dbReference type="InterPro" id="IPR051260">
    <property type="entry name" value="Diverse_substr_monoxygenases"/>
</dbReference>
<dbReference type="PANTHER" id="PTHR30011:SF16">
    <property type="entry name" value="C2H2 FINGER DOMAIN TRANSCRIPTION FACTOR (EUROFUNG)-RELATED"/>
    <property type="match status" value="1"/>
</dbReference>
<dbReference type="PIRSF" id="PIRSF000337">
    <property type="entry name" value="NTA_MOA"/>
    <property type="match status" value="1"/>
</dbReference>
<evidence type="ECO:0000313" key="10">
    <source>
        <dbReference type="Proteomes" id="UP000296159"/>
    </source>
</evidence>
<dbReference type="GO" id="GO:0004497">
    <property type="term" value="F:monooxygenase activity"/>
    <property type="evidence" value="ECO:0007669"/>
    <property type="project" value="UniProtKB-KW"/>
</dbReference>
<feature type="binding site" evidence="6">
    <location>
        <position position="230"/>
    </location>
    <ligand>
        <name>FMN</name>
        <dbReference type="ChEBI" id="CHEBI:58210"/>
    </ligand>
</feature>
<feature type="binding site" evidence="6">
    <location>
        <position position="158"/>
    </location>
    <ligand>
        <name>FMN</name>
        <dbReference type="ChEBI" id="CHEBI:58210"/>
    </ligand>
</feature>
<sequence length="459" mass="50892">MTKEIRFNAFMMNCIGHLAPGQWTSPQDNSLRYLQPQYWIGLARLLEDGLFDGLFLGDVLGIYDVDGDSADSALRHAAQVPMNDPFPLVPLMSQATQHLGFGVTASVTYEPPYLLARRFSTLDHLTGGRIAWNIVTSYLSSGAASLGLSQPLSHDQRYDRADDYLSLCYKLWEGSWQEGAVLRDQERGVYADPDKIRRVEHQGPYFQSHGIYQCEPSPQRTPVLFQAGGSVRGTRFAAQHAECIFVGAPTRDGLRRTVDALRADLLKAGRPTDSVRIFAMFTVIVDDSMALANARFHHYLARASYDGARTLLAGWTGIDLSRYHPDDTLAYVDTDAGQSALASFSILDPNRIWTVRDAVEFVSVGGRGPVVVGDAAHVADELQSWVADTGIDGFNLAYVESPRTFEDIVRLLIPELQRRGAYKTAYAPGTLREKLFAGDPYLPPTHDGSRYRNDNANPR</sequence>
<keyword evidence="1 6" id="KW-0285">Flavoprotein</keyword>
<feature type="binding site" evidence="6">
    <location>
        <position position="104"/>
    </location>
    <ligand>
        <name>FMN</name>
        <dbReference type="ChEBI" id="CHEBI:58210"/>
    </ligand>
</feature>
<dbReference type="GO" id="GO:0016705">
    <property type="term" value="F:oxidoreductase activity, acting on paired donors, with incorporation or reduction of molecular oxygen"/>
    <property type="evidence" value="ECO:0007669"/>
    <property type="project" value="InterPro"/>
</dbReference>
<dbReference type="InterPro" id="IPR011251">
    <property type="entry name" value="Luciferase-like_dom"/>
</dbReference>
<evidence type="ECO:0000259" key="8">
    <source>
        <dbReference type="Pfam" id="PF00296"/>
    </source>
</evidence>
<evidence type="ECO:0000256" key="1">
    <source>
        <dbReference type="ARBA" id="ARBA00022630"/>
    </source>
</evidence>
<protein>
    <submittedName>
        <fullName evidence="9">5,10-methylene tetrahydromethanopterin reductase</fullName>
    </submittedName>
</protein>
<keyword evidence="4" id="KW-0503">Monooxygenase</keyword>
<dbReference type="InterPro" id="IPR036661">
    <property type="entry name" value="Luciferase-like_sf"/>
</dbReference>
<evidence type="ECO:0000256" key="6">
    <source>
        <dbReference type="PIRSR" id="PIRSR000337-1"/>
    </source>
</evidence>
<name>A0A2U1TT89_9GAMM</name>
<organism evidence="9 10">
    <name type="scientific">Brenneria corticis</name>
    <dbReference type="NCBI Taxonomy" id="2173106"/>
    <lineage>
        <taxon>Bacteria</taxon>
        <taxon>Pseudomonadati</taxon>
        <taxon>Pseudomonadota</taxon>
        <taxon>Gammaproteobacteria</taxon>
        <taxon>Enterobacterales</taxon>
        <taxon>Pectobacteriaceae</taxon>
        <taxon>Brenneria</taxon>
    </lineage>
</organism>
<dbReference type="NCBIfam" id="TIGR03860">
    <property type="entry name" value="FMN_nitrolo"/>
    <property type="match status" value="1"/>
</dbReference>
<evidence type="ECO:0000256" key="2">
    <source>
        <dbReference type="ARBA" id="ARBA00022643"/>
    </source>
</evidence>
<dbReference type="SUPFAM" id="SSF51679">
    <property type="entry name" value="Bacterial luciferase-like"/>
    <property type="match status" value="1"/>
</dbReference>
<dbReference type="RefSeq" id="WP_136167638.1">
    <property type="nucleotide sequence ID" value="NZ_KZ819086.1"/>
</dbReference>
<keyword evidence="2 6" id="KW-0288">FMN</keyword>
<comment type="caution">
    <text evidence="9">The sequence shown here is derived from an EMBL/GenBank/DDBJ whole genome shotgun (WGS) entry which is preliminary data.</text>
</comment>
<evidence type="ECO:0000256" key="7">
    <source>
        <dbReference type="SAM" id="MobiDB-lite"/>
    </source>
</evidence>
<reference evidence="9 10" key="1">
    <citation type="submission" date="2018-04" db="EMBL/GenBank/DDBJ databases">
        <title>Brenneria corticis sp.nov.</title>
        <authorList>
            <person name="Li Y."/>
        </authorList>
    </citation>
    <scope>NUCLEOTIDE SEQUENCE [LARGE SCALE GENOMIC DNA]</scope>
    <source>
        <strain evidence="9 10">CFCC 11842</strain>
    </source>
</reference>
<keyword evidence="10" id="KW-1185">Reference proteome</keyword>
<dbReference type="EMBL" id="QDKH01000022">
    <property type="protein sequence ID" value="PWC12610.1"/>
    <property type="molecule type" value="Genomic_DNA"/>
</dbReference>
<dbReference type="Proteomes" id="UP000296159">
    <property type="component" value="Unassembled WGS sequence"/>
</dbReference>
<proteinExistence type="inferred from homology"/>
<dbReference type="InterPro" id="IPR016215">
    <property type="entry name" value="NTA_MOA"/>
</dbReference>
<dbReference type="PANTHER" id="PTHR30011">
    <property type="entry name" value="ALKANESULFONATE MONOOXYGENASE-RELATED"/>
    <property type="match status" value="1"/>
</dbReference>
<keyword evidence="3" id="KW-0560">Oxidoreductase</keyword>
<evidence type="ECO:0000256" key="3">
    <source>
        <dbReference type="ARBA" id="ARBA00023002"/>
    </source>
</evidence>
<evidence type="ECO:0000313" key="9">
    <source>
        <dbReference type="EMBL" id="PWC12610.1"/>
    </source>
</evidence>
<dbReference type="Pfam" id="PF00296">
    <property type="entry name" value="Bac_luciferase"/>
    <property type="match status" value="1"/>
</dbReference>
<dbReference type="Gene3D" id="3.20.20.30">
    <property type="entry name" value="Luciferase-like domain"/>
    <property type="match status" value="1"/>
</dbReference>
<feature type="domain" description="Luciferase-like" evidence="8">
    <location>
        <begin position="34"/>
        <end position="392"/>
    </location>
</feature>
<comment type="similarity">
    <text evidence="5">Belongs to the NtaA/SnaA/DszA monooxygenase family.</text>
</comment>
<feature type="binding site" evidence="6">
    <location>
        <position position="58"/>
    </location>
    <ligand>
        <name>FMN</name>
        <dbReference type="ChEBI" id="CHEBI:58210"/>
    </ligand>
</feature>
<dbReference type="AlphaFoldDB" id="A0A2U1TT89"/>